<organism evidence="1 2">
    <name type="scientific">Salmonirosea aquatica</name>
    <dbReference type="NCBI Taxonomy" id="2654236"/>
    <lineage>
        <taxon>Bacteria</taxon>
        <taxon>Pseudomonadati</taxon>
        <taxon>Bacteroidota</taxon>
        <taxon>Cytophagia</taxon>
        <taxon>Cytophagales</taxon>
        <taxon>Spirosomataceae</taxon>
        <taxon>Salmonirosea</taxon>
    </lineage>
</organism>
<dbReference type="EMBL" id="WHLY01000002">
    <property type="protein sequence ID" value="MPR36072.1"/>
    <property type="molecule type" value="Genomic_DNA"/>
</dbReference>
<evidence type="ECO:0008006" key="3">
    <source>
        <dbReference type="Google" id="ProtNLM"/>
    </source>
</evidence>
<dbReference type="RefSeq" id="WP_152763663.1">
    <property type="nucleotide sequence ID" value="NZ_WHLY01000002.1"/>
</dbReference>
<dbReference type="AlphaFoldDB" id="A0A7C9FT10"/>
<evidence type="ECO:0000313" key="1">
    <source>
        <dbReference type="EMBL" id="MPR36072.1"/>
    </source>
</evidence>
<evidence type="ECO:0000313" key="2">
    <source>
        <dbReference type="Proteomes" id="UP000479293"/>
    </source>
</evidence>
<protein>
    <recommendedName>
        <fullName evidence="3">Type VI secretion system baseplate subunit TssF</fullName>
    </recommendedName>
</protein>
<sequence length="609" mass="67374">MPIVENRASIKQRLRAEAARQWGLDENDLKNGSFDPLVDLLFGAFAVETEKVWHELEVARSRVVKRMVETVLPEVITGILPAHTVLMARPVTGPAEVQPRDQFLAAGSDSAVFSSAGTFELSGATLQYIATGSRIDKVGAGSSRETVIRLNGGKSVGAYTVWIGIEPPTVGEVDSLVLFLNWSALAERARFLSYTASVKFFYGRDASLARLPIPVSVRQGIYSTSDASGPQAGYMARYEETVQNFYAPHFVTLDHLPLTDKRQLKKYPEAWEGTLEPAEKALFQQELFWLKMVAPAALTPEALDRLEIATNCFPAVNRKLVRQRGKLQPLFNVFALTEESGFLAIDRVMNGDGEELTPVGQHSPLSGDNVYSLRKRNVARFDHRDAFEKLTDVTHHLRDDLAAFNALDNSILTTHLDTINRGITKLREHLDTFTHQLPLLHILVRTRSQGSVLDVHFWSSLGSRGNGLAAQTKLKPEPTNQLKTDAALLMVPSSGGRDPLDEGQMQGAFREAILTRGKAVTVEDFRTIARSVLGDSAERVTVRKNLSIGEGAREGVRLVLEVGIVPIPSQKQTEEFWLKQAQLVKNKLEQCSTGVLPLFVQVEGFSWKV</sequence>
<comment type="caution">
    <text evidence="1">The sequence shown here is derived from an EMBL/GenBank/DDBJ whole genome shotgun (WGS) entry which is preliminary data.</text>
</comment>
<dbReference type="Proteomes" id="UP000479293">
    <property type="component" value="Unassembled WGS sequence"/>
</dbReference>
<reference evidence="1 2" key="1">
    <citation type="submission" date="2019-10" db="EMBL/GenBank/DDBJ databases">
        <title>Draft Genome Sequence of Cytophagaceae sp. SJW1-29.</title>
        <authorList>
            <person name="Choi A."/>
        </authorList>
    </citation>
    <scope>NUCLEOTIDE SEQUENCE [LARGE SCALE GENOMIC DNA]</scope>
    <source>
        <strain evidence="1 2">SJW1-29</strain>
    </source>
</reference>
<keyword evidence="2" id="KW-1185">Reference proteome</keyword>
<name>A0A7C9FT10_9BACT</name>
<proteinExistence type="predicted"/>
<accession>A0A7C9FT10</accession>
<gene>
    <name evidence="1" type="ORF">GBK04_22655</name>
</gene>